<dbReference type="EMBL" id="CP006773">
    <property type="protein sequence ID" value="AHD02244.1"/>
    <property type="molecule type" value="Genomic_DNA"/>
</dbReference>
<feature type="domain" description="Cytochrome c" evidence="5">
    <location>
        <begin position="261"/>
        <end position="425"/>
    </location>
</feature>
<evidence type="ECO:0000313" key="6">
    <source>
        <dbReference type="EMBL" id="AHD02244.1"/>
    </source>
</evidence>
<keyword evidence="2 4" id="KW-0479">Metal-binding</keyword>
<evidence type="ECO:0000256" key="4">
    <source>
        <dbReference type="PROSITE-ProRule" id="PRU00433"/>
    </source>
</evidence>
<dbReference type="InterPro" id="IPR051395">
    <property type="entry name" value="Cytochrome_c_Peroxidase/MauG"/>
</dbReference>
<evidence type="ECO:0000256" key="1">
    <source>
        <dbReference type="ARBA" id="ARBA00022617"/>
    </source>
</evidence>
<sequence length="425" mass="47208">MDEHFKYGSIGAEVDGFPYSIWRELPTIFADDLPNGFAEFGFLTEEGHDLPIGVSVRRIGVPRVGFNCGTCHVSAYRLNGEEHLVMGAPANALNLQAYITFLTTAATDDRLTADAVIEAAEANGRPPGFLEKMVLRFVVFPRLGEQVAGLKDSLAWLGTRPAHGPGRTDAGNFWRERWGLEPDKDSRVGTVDFPSVWNQRIRLDGWFHWDGNNASLDERNISAALAGGAQEWLLERHSIDRISDWLMDFPPPAFPVPYDEALATEGRVIYEREACDSCHDPGAAKLGQVTSSDILGTDRERTGLFDEIMVRYFRTVGEKYSWQFRNYRVTDGYANMPLDGIWMRAPYLHNGSVPTLADLLAPPNQRPASFFRGCGDFDPVTVGFICSDGFQFDTRLTGNGNSGHVYGTGLPEAEKNALLEYLKSL</sequence>
<gene>
    <name evidence="6" type="ORF">METH_17855</name>
</gene>
<evidence type="ECO:0000256" key="3">
    <source>
        <dbReference type="ARBA" id="ARBA00023004"/>
    </source>
</evidence>
<evidence type="ECO:0000259" key="5">
    <source>
        <dbReference type="PROSITE" id="PS51007"/>
    </source>
</evidence>
<dbReference type="GO" id="GO:0009055">
    <property type="term" value="F:electron transfer activity"/>
    <property type="evidence" value="ECO:0007669"/>
    <property type="project" value="InterPro"/>
</dbReference>
<dbReference type="GO" id="GO:0046872">
    <property type="term" value="F:metal ion binding"/>
    <property type="evidence" value="ECO:0007669"/>
    <property type="project" value="UniProtKB-KW"/>
</dbReference>
<dbReference type="HOGENOM" id="CLU_029702_0_0_5"/>
<dbReference type="PANTHER" id="PTHR30600:SF9">
    <property type="entry name" value="BLR7738 PROTEIN"/>
    <property type="match status" value="1"/>
</dbReference>
<proteinExistence type="predicted"/>
<dbReference type="AlphaFoldDB" id="V9VWZ3"/>
<keyword evidence="7" id="KW-1185">Reference proteome</keyword>
<dbReference type="Gene3D" id="1.10.760.10">
    <property type="entry name" value="Cytochrome c-like domain"/>
    <property type="match status" value="1"/>
</dbReference>
<evidence type="ECO:0000256" key="2">
    <source>
        <dbReference type="ARBA" id="ARBA00022723"/>
    </source>
</evidence>
<dbReference type="GO" id="GO:0020037">
    <property type="term" value="F:heme binding"/>
    <property type="evidence" value="ECO:0007669"/>
    <property type="project" value="InterPro"/>
</dbReference>
<dbReference type="SUPFAM" id="SSF46626">
    <property type="entry name" value="Cytochrome c"/>
    <property type="match status" value="1"/>
</dbReference>
<dbReference type="PROSITE" id="PS51007">
    <property type="entry name" value="CYTC"/>
    <property type="match status" value="1"/>
</dbReference>
<dbReference type="Proteomes" id="UP000018780">
    <property type="component" value="Chromosome"/>
</dbReference>
<protein>
    <submittedName>
        <fullName evidence="6">Membrane protein</fullName>
    </submittedName>
</protein>
<organism evidence="6 7">
    <name type="scientific">Leisingera methylohalidivorans DSM 14336</name>
    <dbReference type="NCBI Taxonomy" id="999552"/>
    <lineage>
        <taxon>Bacteria</taxon>
        <taxon>Pseudomonadati</taxon>
        <taxon>Pseudomonadota</taxon>
        <taxon>Alphaproteobacteria</taxon>
        <taxon>Rhodobacterales</taxon>
        <taxon>Roseobacteraceae</taxon>
        <taxon>Leisingera</taxon>
    </lineage>
</organism>
<dbReference type="PANTHER" id="PTHR30600">
    <property type="entry name" value="CYTOCHROME C PEROXIDASE-RELATED"/>
    <property type="match status" value="1"/>
</dbReference>
<dbReference type="STRING" id="999552.METH_17855"/>
<dbReference type="KEGG" id="lmd:METH_17855"/>
<accession>V9VWZ3</accession>
<keyword evidence="3 4" id="KW-0408">Iron</keyword>
<reference evidence="6 7" key="1">
    <citation type="submission" date="2013-09" db="EMBL/GenBank/DDBJ databases">
        <authorList>
            <consortium name="DOE Joint Genome Institute"/>
            <person name="Klenk H.-P."/>
            <person name="Huntemann M."/>
            <person name="Han J."/>
            <person name="Chen A."/>
            <person name="Kyrpides N."/>
            <person name="Mavromatis K."/>
            <person name="Markowitz V."/>
            <person name="Palaniappan K."/>
            <person name="Ivanova N."/>
            <person name="Schaumberg A."/>
            <person name="Pati A."/>
            <person name="Liolios K."/>
            <person name="Nordberg H.P."/>
            <person name="Cantor M.N."/>
            <person name="Hua S.X."/>
            <person name="Woyke T."/>
        </authorList>
    </citation>
    <scope>NUCLEOTIDE SEQUENCE [LARGE SCALE GENOMIC DNA]</scope>
    <source>
        <strain evidence="6 7">DSM 14336</strain>
    </source>
</reference>
<dbReference type="InterPro" id="IPR036909">
    <property type="entry name" value="Cyt_c-like_dom_sf"/>
</dbReference>
<name>V9VWZ3_9RHOB</name>
<dbReference type="InterPro" id="IPR009056">
    <property type="entry name" value="Cyt_c-like_dom"/>
</dbReference>
<evidence type="ECO:0000313" key="7">
    <source>
        <dbReference type="Proteomes" id="UP000018780"/>
    </source>
</evidence>
<dbReference type="GO" id="GO:0004130">
    <property type="term" value="F:cytochrome-c peroxidase activity"/>
    <property type="evidence" value="ECO:0007669"/>
    <property type="project" value="TreeGrafter"/>
</dbReference>
<dbReference type="Pfam" id="PF21419">
    <property type="entry name" value="RoxA-like_Cyt-c"/>
    <property type="match status" value="1"/>
</dbReference>
<keyword evidence="1 4" id="KW-0349">Heme</keyword>
<dbReference type="PATRIC" id="fig|999552.6.peg.3550"/>